<name>A0ABQ8SXX6_PERAM</name>
<dbReference type="Proteomes" id="UP001148838">
    <property type="component" value="Unassembled WGS sequence"/>
</dbReference>
<sequence>MAGLCEGGNEPAVSLKAIAMPKKVEPFWEGYITTLSDAKYNYVKIIGACKKRGFVISKKGILCVPNKTGKARMGLIPEWKKQANPPPVISRRTPQDDTN</sequence>
<keyword evidence="2" id="KW-1185">Reference proteome</keyword>
<organism evidence="1 2">
    <name type="scientific">Periplaneta americana</name>
    <name type="common">American cockroach</name>
    <name type="synonym">Blatta americana</name>
    <dbReference type="NCBI Taxonomy" id="6978"/>
    <lineage>
        <taxon>Eukaryota</taxon>
        <taxon>Metazoa</taxon>
        <taxon>Ecdysozoa</taxon>
        <taxon>Arthropoda</taxon>
        <taxon>Hexapoda</taxon>
        <taxon>Insecta</taxon>
        <taxon>Pterygota</taxon>
        <taxon>Neoptera</taxon>
        <taxon>Polyneoptera</taxon>
        <taxon>Dictyoptera</taxon>
        <taxon>Blattodea</taxon>
        <taxon>Blattoidea</taxon>
        <taxon>Blattidae</taxon>
        <taxon>Blattinae</taxon>
        <taxon>Periplaneta</taxon>
    </lineage>
</organism>
<proteinExistence type="predicted"/>
<protein>
    <submittedName>
        <fullName evidence="1">Uncharacterized protein</fullName>
    </submittedName>
</protein>
<gene>
    <name evidence="1" type="ORF">ANN_15036</name>
</gene>
<evidence type="ECO:0000313" key="1">
    <source>
        <dbReference type="EMBL" id="KAJ4439079.1"/>
    </source>
</evidence>
<evidence type="ECO:0000313" key="2">
    <source>
        <dbReference type="Proteomes" id="UP001148838"/>
    </source>
</evidence>
<dbReference type="EMBL" id="JAJSOF020000019">
    <property type="protein sequence ID" value="KAJ4439079.1"/>
    <property type="molecule type" value="Genomic_DNA"/>
</dbReference>
<reference evidence="1 2" key="1">
    <citation type="journal article" date="2022" name="Allergy">
        <title>Genome assembly and annotation of Periplaneta americana reveal a comprehensive cockroach allergen profile.</title>
        <authorList>
            <person name="Wang L."/>
            <person name="Xiong Q."/>
            <person name="Saelim N."/>
            <person name="Wang L."/>
            <person name="Nong W."/>
            <person name="Wan A.T."/>
            <person name="Shi M."/>
            <person name="Liu X."/>
            <person name="Cao Q."/>
            <person name="Hui J.H.L."/>
            <person name="Sookrung N."/>
            <person name="Leung T.F."/>
            <person name="Tungtrongchitr A."/>
            <person name="Tsui S.K.W."/>
        </authorList>
    </citation>
    <scope>NUCLEOTIDE SEQUENCE [LARGE SCALE GENOMIC DNA]</scope>
    <source>
        <strain evidence="1">PWHHKU_190912</strain>
    </source>
</reference>
<comment type="caution">
    <text evidence="1">The sequence shown here is derived from an EMBL/GenBank/DDBJ whole genome shotgun (WGS) entry which is preliminary data.</text>
</comment>
<accession>A0ABQ8SXX6</accession>